<evidence type="ECO:0000313" key="3">
    <source>
        <dbReference type="Proteomes" id="UP000193404"/>
    </source>
</evidence>
<dbReference type="SUPFAM" id="SSF53335">
    <property type="entry name" value="S-adenosyl-L-methionine-dependent methyltransferases"/>
    <property type="match status" value="1"/>
</dbReference>
<dbReference type="RefSeq" id="WP_148690760.1">
    <property type="nucleotide sequence ID" value="NZ_CP020477.1"/>
</dbReference>
<sequence length="202" mass="23350">MEIFNDPEGYSAWYKKNWKIYQSEAKAVKALNLRNCLDIGAGPSIFHEVIDGRKISLDISEFMLKNVENSEDKVQAHALYLPFRDKSIPCTFISVTICFINDIESLIKEIKRITKSVFSVCFIPKESPWGIYYENLGKKGHKYYSQAHFISKNELLNVLQKYFKVIDEISTLTYSPNEEEKIEDPSKNLEGSYICIKTIPLD</sequence>
<name>A0A1W6JXN6_9CREN</name>
<dbReference type="InterPro" id="IPR013216">
    <property type="entry name" value="Methyltransf_11"/>
</dbReference>
<feature type="domain" description="Methyltransferase type 11" evidence="1">
    <location>
        <begin position="37"/>
        <end position="115"/>
    </location>
</feature>
<proteinExistence type="predicted"/>
<dbReference type="Pfam" id="PF08241">
    <property type="entry name" value="Methyltransf_11"/>
    <property type="match status" value="1"/>
</dbReference>
<protein>
    <submittedName>
        <fullName evidence="2">SAM-dependent methyltransferase</fullName>
    </submittedName>
</protein>
<dbReference type="AlphaFoldDB" id="A0A1W6JXN6"/>
<dbReference type="KEGG" id="aman:B6F84_02485"/>
<dbReference type="GeneID" id="41589750"/>
<accession>A0A1W6JXN6</accession>
<dbReference type="Proteomes" id="UP000193404">
    <property type="component" value="Chromosome"/>
</dbReference>
<dbReference type="GO" id="GO:0032259">
    <property type="term" value="P:methylation"/>
    <property type="evidence" value="ECO:0007669"/>
    <property type="project" value="UniProtKB-KW"/>
</dbReference>
<dbReference type="InterPro" id="IPR029063">
    <property type="entry name" value="SAM-dependent_MTases_sf"/>
</dbReference>
<dbReference type="OrthoDB" id="1018at2157"/>
<dbReference type="EMBL" id="CP020477">
    <property type="protein sequence ID" value="ARM75005.1"/>
    <property type="molecule type" value="Genomic_DNA"/>
</dbReference>
<gene>
    <name evidence="2" type="ORF">B6F84_02485</name>
</gene>
<dbReference type="Gene3D" id="3.40.50.150">
    <property type="entry name" value="Vaccinia Virus protein VP39"/>
    <property type="match status" value="1"/>
</dbReference>
<keyword evidence="3" id="KW-1185">Reference proteome</keyword>
<evidence type="ECO:0000313" key="2">
    <source>
        <dbReference type="EMBL" id="ARM75005.1"/>
    </source>
</evidence>
<keyword evidence="2" id="KW-0489">Methyltransferase</keyword>
<evidence type="ECO:0000259" key="1">
    <source>
        <dbReference type="Pfam" id="PF08241"/>
    </source>
</evidence>
<reference evidence="2 3" key="1">
    <citation type="submission" date="2017-03" db="EMBL/GenBank/DDBJ databases">
        <title>Sulfur activation and transportation mechanism of thermophilic Archaea Acidianus manzaensis YN-25.</title>
        <authorList>
            <person name="Ma Y."/>
            <person name="Yang Y."/>
            <person name="Xia J."/>
        </authorList>
    </citation>
    <scope>NUCLEOTIDE SEQUENCE [LARGE SCALE GENOMIC DNA]</scope>
    <source>
        <strain evidence="2 3">YN-25</strain>
    </source>
</reference>
<organism evidence="2 3">
    <name type="scientific">Acidianus manzaensis</name>
    <dbReference type="NCBI Taxonomy" id="282676"/>
    <lineage>
        <taxon>Archaea</taxon>
        <taxon>Thermoproteota</taxon>
        <taxon>Thermoprotei</taxon>
        <taxon>Sulfolobales</taxon>
        <taxon>Sulfolobaceae</taxon>
        <taxon>Acidianus</taxon>
    </lineage>
</organism>
<dbReference type="GO" id="GO:0008757">
    <property type="term" value="F:S-adenosylmethionine-dependent methyltransferase activity"/>
    <property type="evidence" value="ECO:0007669"/>
    <property type="project" value="InterPro"/>
</dbReference>
<keyword evidence="2" id="KW-0808">Transferase</keyword>
<dbReference type="STRING" id="282676.B6F84_02485"/>